<feature type="non-terminal residue" evidence="2">
    <location>
        <position position="1"/>
    </location>
</feature>
<dbReference type="Proteomes" id="UP000266841">
    <property type="component" value="Unassembled WGS sequence"/>
</dbReference>
<sequence>CGRRRPPLRGGEEQEAEGCQLGGATGAFRAGHRAWQPRAPPSSSLSRVDYNAVHASGGCSVSPSAESRRRFADEDPRPSSRYPGGGACGVERSVPSGGWWGPASPSAPVGPRGRTSARQAGESSRPSIDLDEDDQRDANLTAEPRVRPSSCERPATSPRGRPAAARRILRGLSRVTSSGPDTTTTTRRRASPGRRGRGAPLRRPRGEDEAHEEEAGRVQAEGASTTSGRCSRRSSISTWTCTREGRGSGKACMSQGGKRRKRRGGKSALAIEGAGEARQVYEAAVVGLGSSGTSFERGRVGESQTERAERSLLGWAPKEAGVRISSADDVERRDDRVLRRVARGGDPPACSAGSSHFYSLC</sequence>
<gene>
    <name evidence="2" type="ORF">THAOC_11639</name>
</gene>
<feature type="region of interest" description="Disordered" evidence="1">
    <location>
        <begin position="342"/>
        <end position="361"/>
    </location>
</feature>
<reference evidence="2 3" key="1">
    <citation type="journal article" date="2012" name="Genome Biol.">
        <title>Genome and low-iron response of an oceanic diatom adapted to chronic iron limitation.</title>
        <authorList>
            <person name="Lommer M."/>
            <person name="Specht M."/>
            <person name="Roy A.S."/>
            <person name="Kraemer L."/>
            <person name="Andreson R."/>
            <person name="Gutowska M.A."/>
            <person name="Wolf J."/>
            <person name="Bergner S.V."/>
            <person name="Schilhabel M.B."/>
            <person name="Klostermeier U.C."/>
            <person name="Beiko R.G."/>
            <person name="Rosenstiel P."/>
            <person name="Hippler M."/>
            <person name="Laroche J."/>
        </authorList>
    </citation>
    <scope>NUCLEOTIDE SEQUENCE [LARGE SCALE GENOMIC DNA]</scope>
    <source>
        <strain evidence="2 3">CCMP1005</strain>
    </source>
</reference>
<accession>K0T236</accession>
<feature type="compositionally biased region" description="Low complexity" evidence="1">
    <location>
        <begin position="176"/>
        <end position="185"/>
    </location>
</feature>
<proteinExistence type="predicted"/>
<protein>
    <submittedName>
        <fullName evidence="2">Uncharacterized protein</fullName>
    </submittedName>
</protein>
<feature type="compositionally biased region" description="Low complexity" evidence="1">
    <location>
        <begin position="224"/>
        <end position="238"/>
    </location>
</feature>
<evidence type="ECO:0000313" key="2">
    <source>
        <dbReference type="EMBL" id="EJK67341.1"/>
    </source>
</evidence>
<evidence type="ECO:0000313" key="3">
    <source>
        <dbReference type="Proteomes" id="UP000266841"/>
    </source>
</evidence>
<keyword evidence="3" id="KW-1185">Reference proteome</keyword>
<feature type="region of interest" description="Disordered" evidence="1">
    <location>
        <begin position="54"/>
        <end position="266"/>
    </location>
</feature>
<feature type="compositionally biased region" description="Polar residues" evidence="1">
    <location>
        <begin position="116"/>
        <end position="126"/>
    </location>
</feature>
<comment type="caution">
    <text evidence="2">The sequence shown here is derived from an EMBL/GenBank/DDBJ whole genome shotgun (WGS) entry which is preliminary data.</text>
</comment>
<dbReference type="AlphaFoldDB" id="K0T236"/>
<feature type="compositionally biased region" description="Polar residues" evidence="1">
    <location>
        <begin position="352"/>
        <end position="361"/>
    </location>
</feature>
<feature type="compositionally biased region" description="Basic and acidic residues" evidence="1">
    <location>
        <begin position="66"/>
        <end position="78"/>
    </location>
</feature>
<feature type="compositionally biased region" description="Basic and acidic residues" evidence="1">
    <location>
        <begin position="204"/>
        <end position="216"/>
    </location>
</feature>
<evidence type="ECO:0000256" key="1">
    <source>
        <dbReference type="SAM" id="MobiDB-lite"/>
    </source>
</evidence>
<dbReference type="EMBL" id="AGNL01013289">
    <property type="protein sequence ID" value="EJK67341.1"/>
    <property type="molecule type" value="Genomic_DNA"/>
</dbReference>
<feature type="compositionally biased region" description="Basic residues" evidence="1">
    <location>
        <begin position="186"/>
        <end position="203"/>
    </location>
</feature>
<feature type="region of interest" description="Disordered" evidence="1">
    <location>
        <begin position="1"/>
        <end position="20"/>
    </location>
</feature>
<name>K0T236_THAOC</name>
<organism evidence="2 3">
    <name type="scientific">Thalassiosira oceanica</name>
    <name type="common">Marine diatom</name>
    <dbReference type="NCBI Taxonomy" id="159749"/>
    <lineage>
        <taxon>Eukaryota</taxon>
        <taxon>Sar</taxon>
        <taxon>Stramenopiles</taxon>
        <taxon>Ochrophyta</taxon>
        <taxon>Bacillariophyta</taxon>
        <taxon>Coscinodiscophyceae</taxon>
        <taxon>Thalassiosirophycidae</taxon>
        <taxon>Thalassiosirales</taxon>
        <taxon>Thalassiosiraceae</taxon>
        <taxon>Thalassiosira</taxon>
    </lineage>
</organism>